<evidence type="ECO:0000313" key="1">
    <source>
        <dbReference type="EMBL" id="MCB8876742.1"/>
    </source>
</evidence>
<evidence type="ECO:0000313" key="2">
    <source>
        <dbReference type="Proteomes" id="UP000708298"/>
    </source>
</evidence>
<accession>A0A963YTE3</accession>
<dbReference type="EMBL" id="JAESVB010000007">
    <property type="protein sequence ID" value="MCB8876742.1"/>
    <property type="molecule type" value="Genomic_DNA"/>
</dbReference>
<proteinExistence type="predicted"/>
<protein>
    <submittedName>
        <fullName evidence="1">Uncharacterized protein</fullName>
    </submittedName>
</protein>
<name>A0A963YTE3_9PROT</name>
<keyword evidence="2" id="KW-1185">Reference proteome</keyword>
<dbReference type="RefSeq" id="WP_227322400.1">
    <property type="nucleotide sequence ID" value="NZ_JAESVB010000007.1"/>
</dbReference>
<reference evidence="1" key="2">
    <citation type="submission" date="2021-01" db="EMBL/GenBank/DDBJ databases">
        <authorList>
            <person name="Mieszkin S."/>
            <person name="Pouder E."/>
            <person name="Alain K."/>
        </authorList>
    </citation>
    <scope>NUCLEOTIDE SEQUENCE</scope>
    <source>
        <strain evidence="1">HW T2.11</strain>
    </source>
</reference>
<sequence length="100" mass="11176">MDNDSGWAAQDITLITHQPGAPDEKLTLSCRWVELVQAWNGVRDAYFLISGVETSDIPQQPWVFVTFKDVRGKTHHYPIEGVSAQGPHALRLNRTPHSAP</sequence>
<dbReference type="AlphaFoldDB" id="A0A963YTE3"/>
<dbReference type="Proteomes" id="UP000708298">
    <property type="component" value="Unassembled WGS sequence"/>
</dbReference>
<comment type="caution">
    <text evidence="1">The sequence shown here is derived from an EMBL/GenBank/DDBJ whole genome shotgun (WGS) entry which is preliminary data.</text>
</comment>
<reference evidence="1" key="1">
    <citation type="journal article" date="2021" name="Microorganisms">
        <title>Acidisoma silvae sp. nov. and Acidisomacellulosilytica sp. nov., Two Acidophilic Bacteria Isolated from Decaying Wood, Hydrolyzing Cellulose and Producing Poly-3-hydroxybutyrate.</title>
        <authorList>
            <person name="Mieszkin S."/>
            <person name="Pouder E."/>
            <person name="Uroz S."/>
            <person name="Simon-Colin C."/>
            <person name="Alain K."/>
        </authorList>
    </citation>
    <scope>NUCLEOTIDE SEQUENCE</scope>
    <source>
        <strain evidence="1">HW T2.11</strain>
    </source>
</reference>
<organism evidence="1 2">
    <name type="scientific">Acidisoma silvae</name>
    <dbReference type="NCBI Taxonomy" id="2802396"/>
    <lineage>
        <taxon>Bacteria</taxon>
        <taxon>Pseudomonadati</taxon>
        <taxon>Pseudomonadota</taxon>
        <taxon>Alphaproteobacteria</taxon>
        <taxon>Acetobacterales</taxon>
        <taxon>Acidocellaceae</taxon>
        <taxon>Acidisoma</taxon>
    </lineage>
</organism>
<gene>
    <name evidence="1" type="ORF">ASILVAE211_16240</name>
</gene>